<keyword evidence="2" id="KW-0472">Membrane</keyword>
<feature type="transmembrane region" description="Helical" evidence="2">
    <location>
        <begin position="54"/>
        <end position="74"/>
    </location>
</feature>
<keyword evidence="2" id="KW-1133">Transmembrane helix</keyword>
<feature type="transmembrane region" description="Helical" evidence="2">
    <location>
        <begin position="86"/>
        <end position="106"/>
    </location>
</feature>
<evidence type="ECO:0000256" key="2">
    <source>
        <dbReference type="SAM" id="Phobius"/>
    </source>
</evidence>
<keyword evidence="2" id="KW-0812">Transmembrane</keyword>
<evidence type="ECO:0000313" key="4">
    <source>
        <dbReference type="Proteomes" id="UP001161422"/>
    </source>
</evidence>
<dbReference type="AlphaFoldDB" id="A0AA37RYS0"/>
<evidence type="ECO:0000256" key="1">
    <source>
        <dbReference type="SAM" id="MobiDB-lite"/>
    </source>
</evidence>
<feature type="compositionally biased region" description="Polar residues" evidence="1">
    <location>
        <begin position="243"/>
        <end position="256"/>
    </location>
</feature>
<feature type="transmembrane region" description="Helical" evidence="2">
    <location>
        <begin position="126"/>
        <end position="158"/>
    </location>
</feature>
<dbReference type="Proteomes" id="UP001161422">
    <property type="component" value="Unassembled WGS sequence"/>
</dbReference>
<dbReference type="RefSeq" id="WP_095507014.1">
    <property type="nucleotide sequence ID" value="NZ_BSNC01000009.1"/>
</dbReference>
<feature type="region of interest" description="Disordered" evidence="1">
    <location>
        <begin position="243"/>
        <end position="262"/>
    </location>
</feature>
<name>A0AA37RYS0_9GAMM</name>
<feature type="transmembrane region" description="Helical" evidence="2">
    <location>
        <begin position="23"/>
        <end position="42"/>
    </location>
</feature>
<dbReference type="EMBL" id="BSNC01000009">
    <property type="protein sequence ID" value="GLP97688.1"/>
    <property type="molecule type" value="Genomic_DNA"/>
</dbReference>
<protein>
    <submittedName>
        <fullName evidence="3">Uncharacterized protein</fullName>
    </submittedName>
</protein>
<feature type="transmembrane region" description="Helical" evidence="2">
    <location>
        <begin position="179"/>
        <end position="202"/>
    </location>
</feature>
<gene>
    <name evidence="3" type="ORF">GCM10007895_29950</name>
</gene>
<reference evidence="3" key="1">
    <citation type="journal article" date="2014" name="Int. J. Syst. Evol. Microbiol.">
        <title>Complete genome sequence of Corynebacterium casei LMG S-19264T (=DSM 44701T), isolated from a smear-ripened cheese.</title>
        <authorList>
            <consortium name="US DOE Joint Genome Institute (JGI-PGF)"/>
            <person name="Walter F."/>
            <person name="Albersmeier A."/>
            <person name="Kalinowski J."/>
            <person name="Ruckert C."/>
        </authorList>
    </citation>
    <scope>NUCLEOTIDE SEQUENCE</scope>
    <source>
        <strain evidence="3">NBRC 101628</strain>
    </source>
</reference>
<sequence length="337" mass="37074">MTSLALKAATKGKRLKGKVESELARLSLSQKLYLFAFVALLIAMFSEEGHGERWVFVSATLGLAAVFNDVWPMFVKLWDTLLGKGIILIFNAGVAHIALGFAGQQINDVVGVEPQQLSNALFVTTLIMAPMWILVFTMLAMMVYLFVLNCLLAILALLRLLRIRIAHFEKREAYPLTTMLVRIIVVPAMIYALVNMSIAYGINISVGENGTDFEAPEYGLNWHQGGGSQTAVKLDVGEDSAQQAATVEEQTTSSDQELSETAKPAKQPVVSLIVAWLTYQLETYPKSYCAQSEGERVRFIGLNEILVAKRADEFPIGYEFSVRICEFAPDAATVVAP</sequence>
<reference evidence="3" key="2">
    <citation type="submission" date="2023-01" db="EMBL/GenBank/DDBJ databases">
        <title>Draft genome sequence of Paraferrimonas sedimenticola strain NBRC 101628.</title>
        <authorList>
            <person name="Sun Q."/>
            <person name="Mori K."/>
        </authorList>
    </citation>
    <scope>NUCLEOTIDE SEQUENCE</scope>
    <source>
        <strain evidence="3">NBRC 101628</strain>
    </source>
</reference>
<keyword evidence="4" id="KW-1185">Reference proteome</keyword>
<evidence type="ECO:0000313" key="3">
    <source>
        <dbReference type="EMBL" id="GLP97688.1"/>
    </source>
</evidence>
<organism evidence="3 4">
    <name type="scientific">Paraferrimonas sedimenticola</name>
    <dbReference type="NCBI Taxonomy" id="375674"/>
    <lineage>
        <taxon>Bacteria</taxon>
        <taxon>Pseudomonadati</taxon>
        <taxon>Pseudomonadota</taxon>
        <taxon>Gammaproteobacteria</taxon>
        <taxon>Alteromonadales</taxon>
        <taxon>Ferrimonadaceae</taxon>
        <taxon>Paraferrimonas</taxon>
    </lineage>
</organism>
<proteinExistence type="predicted"/>
<comment type="caution">
    <text evidence="3">The sequence shown here is derived from an EMBL/GenBank/DDBJ whole genome shotgun (WGS) entry which is preliminary data.</text>
</comment>
<accession>A0AA37RYS0</accession>